<accession>Q2SWD2</accession>
<gene>
    <name evidence="4" type="ordered locus">BTH_I2246</name>
</gene>
<dbReference type="PANTHER" id="PTHR43363">
    <property type="entry name" value="HYPOXANTHINE PHOSPHORIBOSYLTRANSFERASE"/>
    <property type="match status" value="1"/>
</dbReference>
<evidence type="ECO:0000256" key="2">
    <source>
        <dbReference type="ARBA" id="ARBA00022679"/>
    </source>
</evidence>
<name>Q2SWD2_BURTA</name>
<keyword evidence="5" id="KW-1185">Reference proteome</keyword>
<protein>
    <submittedName>
        <fullName evidence="4">Phosphoribosyl transferase domain protein</fullName>
    </submittedName>
</protein>
<dbReference type="Gene3D" id="3.40.50.2020">
    <property type="match status" value="1"/>
</dbReference>
<evidence type="ECO:0000259" key="3">
    <source>
        <dbReference type="Pfam" id="PF00156"/>
    </source>
</evidence>
<sequence length="202" mass="22903">MTQNQMTQNLATPLTMSDPRNDDKNLWVGWDEYHRLIEMLALAVHDSGWKFDQILCLARGGLRVGDQLSRIYDLPLAILATSSYREAAGTQQGDLDIAQYITMTRGELKGNVLLVDDLVDSGVTLARVQQHLKERYPAVTAVRSAVLWYKGCSKVKPDYHVQYLPTNPWIHQPFEEWDTVRPHNLAAWIKRGNAQRDDASAA</sequence>
<dbReference type="EMBL" id="CP000086">
    <property type="protein sequence ID" value="ABC37164.1"/>
    <property type="molecule type" value="Genomic_DNA"/>
</dbReference>
<organism evidence="4 5">
    <name type="scientific">Burkholderia thailandensis (strain ATCC 700388 / DSM 13276 / CCUG 48851 / CIP 106301 / E264)</name>
    <dbReference type="NCBI Taxonomy" id="271848"/>
    <lineage>
        <taxon>Bacteria</taxon>
        <taxon>Pseudomonadati</taxon>
        <taxon>Pseudomonadota</taxon>
        <taxon>Betaproteobacteria</taxon>
        <taxon>Burkholderiales</taxon>
        <taxon>Burkholderiaceae</taxon>
        <taxon>Burkholderia</taxon>
        <taxon>pseudomallei group</taxon>
    </lineage>
</organism>
<dbReference type="InterPro" id="IPR029057">
    <property type="entry name" value="PRTase-like"/>
</dbReference>
<reference evidence="4 5" key="1">
    <citation type="journal article" date="2005" name="BMC Genomics">
        <title>Bacterial genome adaptation to niches: divergence of the potential virulence genes in three Burkholderia species of different survival strategies.</title>
        <authorList>
            <person name="Kim H.S."/>
            <person name="Schell M.A."/>
            <person name="Yu Y."/>
            <person name="Ulrich R.L."/>
            <person name="Sarria S.H."/>
            <person name="Nierman W.C."/>
            <person name="DeShazer D."/>
        </authorList>
    </citation>
    <scope>NUCLEOTIDE SEQUENCE [LARGE SCALE GENOMIC DNA]</scope>
    <source>
        <strain evidence="5">ATCC 700388 / DSM 13276 / CCUG 48851 / CIP 106301 / E264</strain>
    </source>
</reference>
<dbReference type="PANTHER" id="PTHR43363:SF1">
    <property type="entry name" value="HYPOXANTHINE-GUANINE PHOSPHORIBOSYLTRANSFERASE"/>
    <property type="match status" value="1"/>
</dbReference>
<proteinExistence type="predicted"/>
<evidence type="ECO:0000313" key="5">
    <source>
        <dbReference type="Proteomes" id="UP000001930"/>
    </source>
</evidence>
<dbReference type="InterPro" id="IPR000836">
    <property type="entry name" value="PRTase_dom"/>
</dbReference>
<dbReference type="GO" id="GO:0016757">
    <property type="term" value="F:glycosyltransferase activity"/>
    <property type="evidence" value="ECO:0007669"/>
    <property type="project" value="UniProtKB-KW"/>
</dbReference>
<dbReference type="AlphaFoldDB" id="Q2SWD2"/>
<keyword evidence="2 4" id="KW-0808">Transferase</keyword>
<dbReference type="SUPFAM" id="SSF53271">
    <property type="entry name" value="PRTase-like"/>
    <property type="match status" value="1"/>
</dbReference>
<dbReference type="KEGG" id="bte:BTH_I2246"/>
<dbReference type="HOGENOM" id="CLU_080904_2_0_4"/>
<evidence type="ECO:0000256" key="1">
    <source>
        <dbReference type="ARBA" id="ARBA00022676"/>
    </source>
</evidence>
<dbReference type="CDD" id="cd06223">
    <property type="entry name" value="PRTases_typeI"/>
    <property type="match status" value="1"/>
</dbReference>
<evidence type="ECO:0000313" key="4">
    <source>
        <dbReference type="EMBL" id="ABC37164.1"/>
    </source>
</evidence>
<dbReference type="Proteomes" id="UP000001930">
    <property type="component" value="Chromosome I"/>
</dbReference>
<keyword evidence="1" id="KW-0328">Glycosyltransferase</keyword>
<feature type="domain" description="Phosphoribosyltransferase" evidence="3">
    <location>
        <begin position="30"/>
        <end position="175"/>
    </location>
</feature>
<dbReference type="Pfam" id="PF00156">
    <property type="entry name" value="Pribosyltran"/>
    <property type="match status" value="1"/>
</dbReference>